<feature type="binding site" evidence="3">
    <location>
        <position position="230"/>
    </location>
    <ligand>
        <name>Na(+)</name>
        <dbReference type="ChEBI" id="CHEBI:29101"/>
    </ligand>
</feature>
<dbReference type="GO" id="GO:0046872">
    <property type="term" value="F:metal ion binding"/>
    <property type="evidence" value="ECO:0007669"/>
    <property type="project" value="UniProtKB-KW"/>
</dbReference>
<dbReference type="PIRSF" id="PIRSF039026">
    <property type="entry name" value="SiaP"/>
    <property type="match status" value="1"/>
</dbReference>
<dbReference type="InterPro" id="IPR018389">
    <property type="entry name" value="DctP_fam"/>
</dbReference>
<comment type="caution">
    <text evidence="4">The sequence shown here is derived from an EMBL/GenBank/DDBJ whole genome shotgun (WGS) entry which is preliminary data.</text>
</comment>
<dbReference type="Gene3D" id="3.40.190.170">
    <property type="entry name" value="Bacterial extracellular solute-binding protein, family 7"/>
    <property type="match status" value="1"/>
</dbReference>
<feature type="binding site" evidence="3">
    <location>
        <position position="255"/>
    </location>
    <ligand>
        <name>substrate</name>
    </ligand>
</feature>
<accession>A0A6B0YTY2</accession>
<keyword evidence="3" id="KW-0479">Metal-binding</keyword>
<protein>
    <submittedName>
        <fullName evidence="4">ABC transporter substrate-binding protein</fullName>
    </submittedName>
</protein>
<dbReference type="EMBL" id="VXRG01000115">
    <property type="protein sequence ID" value="MXY94566.1"/>
    <property type="molecule type" value="Genomic_DNA"/>
</dbReference>
<evidence type="ECO:0000256" key="3">
    <source>
        <dbReference type="PIRSR" id="PIRSR039026-2"/>
    </source>
</evidence>
<dbReference type="PANTHER" id="PTHR33376:SF5">
    <property type="entry name" value="EXTRACYTOPLASMIC SOLUTE RECEPTOR PROTEIN"/>
    <property type="match status" value="1"/>
</dbReference>
<dbReference type="GO" id="GO:0031317">
    <property type="term" value="C:tripartite ATP-independent periplasmic transporter complex"/>
    <property type="evidence" value="ECO:0007669"/>
    <property type="project" value="InterPro"/>
</dbReference>
<keyword evidence="1" id="KW-0732">Signal</keyword>
<evidence type="ECO:0000313" key="4">
    <source>
        <dbReference type="EMBL" id="MXY94566.1"/>
    </source>
</evidence>
<dbReference type="InterPro" id="IPR038404">
    <property type="entry name" value="TRAP_DctP_sf"/>
</dbReference>
<gene>
    <name evidence="4" type="ORF">F4Y42_14080</name>
</gene>
<dbReference type="PANTHER" id="PTHR33376">
    <property type="match status" value="1"/>
</dbReference>
<name>A0A6B0YTY2_9CHLR</name>
<dbReference type="InterPro" id="IPR026289">
    <property type="entry name" value="SBP_TakP-like"/>
</dbReference>
<dbReference type="AlphaFoldDB" id="A0A6B0YTY2"/>
<dbReference type="Gene3D" id="3.40.190.10">
    <property type="entry name" value="Periplasmic binding protein-like II"/>
    <property type="match status" value="1"/>
</dbReference>
<feature type="binding site" evidence="2">
    <location>
        <position position="171"/>
    </location>
    <ligand>
        <name>substrate</name>
    </ligand>
</feature>
<sequence length="376" mass="41098">MDRRRLLGLTATGSAALSIAGCEQAGLFPPVQIENAVSDDARLPTIDWQMATSWPADLDSIFWGAQLVANRVAALTDGKFVIRPRAAGELAPGLGVLNAVEEGAVPIGHTVSHYYTDRGTVIALNNGLPFGLTARQQNAWLYEGGGLELLQEVHAERFNIIQFPAGNSGVQMGGWFNKEINSVADLEGLRMRIPGIAGQVMERLGVSVQMLPGGEIFQALASGAIDAAEWVGPYEDERMGFHTVASYYYYPGWWDPGSSVEIQVNLNEWEKLPEQFQEALKTAAYEANVRVMARYDARNPVALGRLINEGGVKLRPFPDDLLKAAEEAAFELFDEAAAADADFASIFKNWLAFRDAIHAWHGLAELGYLQYVGRSR</sequence>
<dbReference type="Pfam" id="PF03480">
    <property type="entry name" value="DctP"/>
    <property type="match status" value="1"/>
</dbReference>
<feature type="binding site" evidence="2">
    <location>
        <position position="192"/>
    </location>
    <ligand>
        <name>substrate</name>
    </ligand>
</feature>
<evidence type="ECO:0000256" key="2">
    <source>
        <dbReference type="PIRSR" id="PIRSR039026-1"/>
    </source>
</evidence>
<organism evidence="4">
    <name type="scientific">Caldilineaceae bacterium SB0664_bin_27</name>
    <dbReference type="NCBI Taxonomy" id="2605260"/>
    <lineage>
        <taxon>Bacteria</taxon>
        <taxon>Bacillati</taxon>
        <taxon>Chloroflexota</taxon>
        <taxon>Caldilineae</taxon>
        <taxon>Caldilineales</taxon>
        <taxon>Caldilineaceae</taxon>
    </lineage>
</organism>
<evidence type="ECO:0000256" key="1">
    <source>
        <dbReference type="ARBA" id="ARBA00022729"/>
    </source>
</evidence>
<proteinExistence type="predicted"/>
<feature type="binding site" evidence="3">
    <location>
        <position position="229"/>
    </location>
    <ligand>
        <name>substrate</name>
    </ligand>
</feature>
<dbReference type="GO" id="GO:0055085">
    <property type="term" value="P:transmembrane transport"/>
    <property type="evidence" value="ECO:0007669"/>
    <property type="project" value="InterPro"/>
</dbReference>
<dbReference type="SUPFAM" id="SSF53850">
    <property type="entry name" value="Periplasmic binding protein-like II"/>
    <property type="match status" value="1"/>
</dbReference>
<dbReference type="PROSITE" id="PS51257">
    <property type="entry name" value="PROKAR_LIPOPROTEIN"/>
    <property type="match status" value="1"/>
</dbReference>
<reference evidence="4" key="1">
    <citation type="submission" date="2019-09" db="EMBL/GenBank/DDBJ databases">
        <title>Characterisation of the sponge microbiome using genome-centric metagenomics.</title>
        <authorList>
            <person name="Engelberts J.P."/>
            <person name="Robbins S.J."/>
            <person name="De Goeij J.M."/>
            <person name="Aranda M."/>
            <person name="Bell S.C."/>
            <person name="Webster N.S."/>
        </authorList>
    </citation>
    <scope>NUCLEOTIDE SEQUENCE</scope>
    <source>
        <strain evidence="4">SB0664_bin_27</strain>
    </source>
</reference>